<dbReference type="EMBL" id="PGTB01000094">
    <property type="protein sequence ID" value="PJE35396.1"/>
    <property type="molecule type" value="Genomic_DNA"/>
</dbReference>
<gene>
    <name evidence="1" type="ORF">CVM52_17390</name>
</gene>
<evidence type="ECO:0000313" key="2">
    <source>
        <dbReference type="Proteomes" id="UP000231553"/>
    </source>
</evidence>
<accession>A0A2M8IXZ0</accession>
<organism evidence="1 2">
    <name type="scientific">Pseudooceanicola lipolyticus</name>
    <dbReference type="NCBI Taxonomy" id="2029104"/>
    <lineage>
        <taxon>Bacteria</taxon>
        <taxon>Pseudomonadati</taxon>
        <taxon>Pseudomonadota</taxon>
        <taxon>Alphaproteobacteria</taxon>
        <taxon>Rhodobacterales</taxon>
        <taxon>Paracoccaceae</taxon>
        <taxon>Pseudooceanicola</taxon>
    </lineage>
</organism>
<keyword evidence="2" id="KW-1185">Reference proteome</keyword>
<sequence length="317" mass="34930">MIDTIPFRVPNEFLVEQALGTVKRYGAILKDVETGRIVAHVQETGMLQRILDVGLSVEPSGASNILGLVQNAKIINQLNALQQSFQFLQSLQLVNIASSVAGIGVSAAGTALVLRRLNVVNQRLGRIEETVGKLPQQIRDLDIRKTLTEVKTALERLAGSAQRRDADDVTRSAEERLHYAFDRLMAGTEETLKDEEPSPELLKTLLSGLSLCGSAQIRALYALDEMDNARAAARSQYQKVHTLSMSMPYDILLEKLQGNITQLDQLTVDFSELRYRFASVPDVTERLIDLGVDGPAYLARLEGESTHPILILPADDL</sequence>
<dbReference type="Proteomes" id="UP000231553">
    <property type="component" value="Unassembled WGS sequence"/>
</dbReference>
<protein>
    <submittedName>
        <fullName evidence="1">Uncharacterized protein</fullName>
    </submittedName>
</protein>
<dbReference type="OrthoDB" id="7060592at2"/>
<dbReference type="RefSeq" id="WP_133119879.1">
    <property type="nucleotide sequence ID" value="NZ_PGTB01000094.1"/>
</dbReference>
<reference evidence="1 2" key="1">
    <citation type="journal article" date="2018" name="Int. J. Syst. Evol. Microbiol.">
        <title>Pseudooceanicola lipolyticus sp. nov., a marine alphaproteobacterium, reclassification of Oceanicola flagellatus as Pseudooceanicola flagellatus comb. nov. and emended description of the genus Pseudooceanicola.</title>
        <authorList>
            <person name="Huang M.-M."/>
            <person name="Guo L.-L."/>
            <person name="Wu Y.-H."/>
            <person name="Lai Q.-L."/>
            <person name="Shao Z.-Z."/>
            <person name="Wang C.-S."/>
            <person name="Wu M."/>
            <person name="Xu X.-W."/>
        </authorList>
    </citation>
    <scope>NUCLEOTIDE SEQUENCE [LARGE SCALE GENOMIC DNA]</scope>
    <source>
        <strain evidence="1 2">157</strain>
    </source>
</reference>
<proteinExistence type="predicted"/>
<comment type="caution">
    <text evidence="1">The sequence shown here is derived from an EMBL/GenBank/DDBJ whole genome shotgun (WGS) entry which is preliminary data.</text>
</comment>
<name>A0A2M8IXZ0_9RHOB</name>
<dbReference type="AlphaFoldDB" id="A0A2M8IXZ0"/>
<evidence type="ECO:0000313" key="1">
    <source>
        <dbReference type="EMBL" id="PJE35396.1"/>
    </source>
</evidence>